<dbReference type="PANTHER" id="PTHR35204">
    <property type="entry name" value="YALI0A21131P"/>
    <property type="match status" value="1"/>
</dbReference>
<dbReference type="OrthoDB" id="10261782at2759"/>
<reference evidence="1 2" key="1">
    <citation type="submission" date="2015-01" db="EMBL/GenBank/DDBJ databases">
        <title>The Genome Sequence of Exophiala spinifera CBS89968.</title>
        <authorList>
            <consortium name="The Broad Institute Genomics Platform"/>
            <person name="Cuomo C."/>
            <person name="de Hoog S."/>
            <person name="Gorbushina A."/>
            <person name="Stielow B."/>
            <person name="Teixiera M."/>
            <person name="Abouelleil A."/>
            <person name="Chapman S.B."/>
            <person name="Priest M."/>
            <person name="Young S.K."/>
            <person name="Wortman J."/>
            <person name="Nusbaum C."/>
            <person name="Birren B."/>
        </authorList>
    </citation>
    <scope>NUCLEOTIDE SEQUENCE [LARGE SCALE GENOMIC DNA]</scope>
    <source>
        <strain evidence="1 2">CBS 89968</strain>
    </source>
</reference>
<dbReference type="InterPro" id="IPR038921">
    <property type="entry name" value="YOR389W-like"/>
</dbReference>
<proteinExistence type="predicted"/>
<dbReference type="VEuPathDB" id="FungiDB:PV08_08989"/>
<accession>A0A0D1ZLS9</accession>
<dbReference type="GeneID" id="27336072"/>
<protein>
    <submittedName>
        <fullName evidence="1">Uncharacterized protein</fullName>
    </submittedName>
</protein>
<dbReference type="STRING" id="91928.A0A0D1ZLS9"/>
<gene>
    <name evidence="1" type="ORF">PV08_08989</name>
</gene>
<dbReference type="EMBL" id="KN847497">
    <property type="protein sequence ID" value="KIW13797.1"/>
    <property type="molecule type" value="Genomic_DNA"/>
</dbReference>
<name>A0A0D1ZLS9_9EURO</name>
<dbReference type="PANTHER" id="PTHR35204:SF1">
    <property type="entry name" value="ENTEROTOXIN"/>
    <property type="match status" value="1"/>
</dbReference>
<evidence type="ECO:0000313" key="1">
    <source>
        <dbReference type="EMBL" id="KIW13797.1"/>
    </source>
</evidence>
<dbReference type="AlphaFoldDB" id="A0A0D1ZLS9"/>
<dbReference type="RefSeq" id="XP_016234013.1">
    <property type="nucleotide sequence ID" value="XM_016383310.1"/>
</dbReference>
<evidence type="ECO:0000313" key="2">
    <source>
        <dbReference type="Proteomes" id="UP000053328"/>
    </source>
</evidence>
<organism evidence="1 2">
    <name type="scientific">Exophiala spinifera</name>
    <dbReference type="NCBI Taxonomy" id="91928"/>
    <lineage>
        <taxon>Eukaryota</taxon>
        <taxon>Fungi</taxon>
        <taxon>Dikarya</taxon>
        <taxon>Ascomycota</taxon>
        <taxon>Pezizomycotina</taxon>
        <taxon>Eurotiomycetes</taxon>
        <taxon>Chaetothyriomycetidae</taxon>
        <taxon>Chaetothyriales</taxon>
        <taxon>Herpotrichiellaceae</taxon>
        <taxon>Exophiala</taxon>
    </lineage>
</organism>
<keyword evidence="2" id="KW-1185">Reference proteome</keyword>
<dbReference type="Proteomes" id="UP000053328">
    <property type="component" value="Unassembled WGS sequence"/>
</dbReference>
<dbReference type="HOGENOM" id="CLU_017366_2_1_1"/>
<sequence length="422" mass="47670">MEWLAFEPEHASFFAGRLKRPFDTEDSELKTGDGIQLAPNHDGGMVHQVPFQEANAKRPRYEIELGWLHTYRTRDIPPLLYIDGMSAAKAEVGTLDSQDVLLLNVTRDERPGFWDYERARRLCKLADENWHGKFKGFIRMEAGFEIILCSFVENVDIISAVRVGPSAPDGDEPDPNDGVRQNIMVWIKAISARYDGIGGDRVLLDYNNFVTSYAYDVDLFNNGGDLPRLENLSIASLDKVRHDVDAMVMNWQPPDSSTVNWQSIADMVVERYADELQYLVSDILTSPEAFLYELSTVLYVFIDSDNRNSTTEVERCVNQFVPTRINPSASIAGRAIDAVTRRICSSLFTAFDSNVSVSESKRNLRSLVAYLDWTTWKRCGDCALDEVCFIPVWPFGAEEDRLHPRCRNATEVSPGKGGWQGS</sequence>